<dbReference type="Proteomes" id="UP000280405">
    <property type="component" value="Unassembled WGS sequence"/>
</dbReference>
<name>A0A3A8EU77_9GAMM</name>
<organism evidence="1 2">
    <name type="scientific">Acinetobacter rongchengensis</name>
    <dbReference type="NCBI Taxonomy" id="2419601"/>
    <lineage>
        <taxon>Bacteria</taxon>
        <taxon>Pseudomonadati</taxon>
        <taxon>Pseudomonadota</taxon>
        <taxon>Gammaproteobacteria</taxon>
        <taxon>Moraxellales</taxon>
        <taxon>Moraxellaceae</taxon>
        <taxon>Acinetobacter</taxon>
    </lineage>
</organism>
<evidence type="ECO:0000313" key="1">
    <source>
        <dbReference type="EMBL" id="RKG33564.1"/>
    </source>
</evidence>
<proteinExistence type="predicted"/>
<gene>
    <name evidence="1" type="ORF">D7V20_17905</name>
</gene>
<dbReference type="EMBL" id="RAXT01000083">
    <property type="protein sequence ID" value="RKG33564.1"/>
    <property type="molecule type" value="Genomic_DNA"/>
</dbReference>
<dbReference type="NCBIfam" id="NF045616">
    <property type="entry name" value="Acin_mostly_LP"/>
    <property type="match status" value="1"/>
</dbReference>
<dbReference type="AlphaFoldDB" id="A0A3A8EU77"/>
<reference evidence="1 2" key="1">
    <citation type="submission" date="2018-09" db="EMBL/GenBank/DDBJ databases">
        <title>The draft genome of Acinetobacter spp. strains.</title>
        <authorList>
            <person name="Qin J."/>
            <person name="Feng Y."/>
            <person name="Zong Z."/>
        </authorList>
    </citation>
    <scope>NUCLEOTIDE SEQUENCE [LARGE SCALE GENOMIC DNA]</scope>
    <source>
        <strain evidence="1 2">WCHAc060115</strain>
    </source>
</reference>
<accession>A0A3A8EU77</accession>
<sequence>MCFFTNDLDTQYSYDNDLLLSFGKVDFTKQFVTDFEKSYSGHALPIKEKNCLELSADKFKKNTVYQVTLETNKIYHALICIRNDNNQLVIKKVEAGKTTCSKS</sequence>
<evidence type="ECO:0000313" key="2">
    <source>
        <dbReference type="Proteomes" id="UP000280405"/>
    </source>
</evidence>
<keyword evidence="2" id="KW-1185">Reference proteome</keyword>
<comment type="caution">
    <text evidence="1">The sequence shown here is derived from an EMBL/GenBank/DDBJ whole genome shotgun (WGS) entry which is preliminary data.</text>
</comment>
<dbReference type="InterPro" id="IPR054658">
    <property type="entry name" value="Extrcyto_LP"/>
</dbReference>
<protein>
    <submittedName>
        <fullName evidence="1">Uncharacterized protein</fullName>
    </submittedName>
</protein>